<feature type="compositionally biased region" description="Basic residues" evidence="1">
    <location>
        <begin position="113"/>
        <end position="126"/>
    </location>
</feature>
<comment type="caution">
    <text evidence="2">The sequence shown here is derived from an EMBL/GenBank/DDBJ whole genome shotgun (WGS) entry which is preliminary data.</text>
</comment>
<dbReference type="EMBL" id="AONH01000005">
    <property type="protein sequence ID" value="KGM88877.1"/>
    <property type="molecule type" value="Genomic_DNA"/>
</dbReference>
<reference evidence="2 3" key="1">
    <citation type="submission" date="2013-01" db="EMBL/GenBank/DDBJ databases">
        <authorList>
            <person name="Fiebig A."/>
            <person name="Goeker M."/>
            <person name="Klenk H.-P.P."/>
        </authorList>
    </citation>
    <scope>NUCLEOTIDE SEQUENCE [LARGE SCALE GENOMIC DNA]</scope>
    <source>
        <strain evidence="2 3">DSM 17069</strain>
    </source>
</reference>
<gene>
    <name evidence="2" type="ORF">rosmuc_01099</name>
</gene>
<evidence type="ECO:0000313" key="3">
    <source>
        <dbReference type="Proteomes" id="UP000030021"/>
    </source>
</evidence>
<evidence type="ECO:0000313" key="2">
    <source>
        <dbReference type="EMBL" id="KGM88877.1"/>
    </source>
</evidence>
<feature type="region of interest" description="Disordered" evidence="1">
    <location>
        <begin position="112"/>
        <end position="151"/>
    </location>
</feature>
<protein>
    <submittedName>
        <fullName evidence="2">Uncharacterized protein</fullName>
    </submittedName>
</protein>
<evidence type="ECO:0000256" key="1">
    <source>
        <dbReference type="SAM" id="MobiDB-lite"/>
    </source>
</evidence>
<dbReference type="HOGENOM" id="CLU_1407822_0_0_5"/>
<accession>A0A0A0HM73</accession>
<dbReference type="AlphaFoldDB" id="A0A0A0HM73"/>
<organism evidence="2 3">
    <name type="scientific">Roseovarius mucosus DSM 17069</name>
    <dbReference type="NCBI Taxonomy" id="1288298"/>
    <lineage>
        <taxon>Bacteria</taxon>
        <taxon>Pseudomonadati</taxon>
        <taxon>Pseudomonadota</taxon>
        <taxon>Alphaproteobacteria</taxon>
        <taxon>Rhodobacterales</taxon>
        <taxon>Roseobacteraceae</taxon>
        <taxon>Roseovarius</taxon>
    </lineage>
</organism>
<dbReference type="Proteomes" id="UP000030021">
    <property type="component" value="Unassembled WGS sequence"/>
</dbReference>
<sequence>MAPRKGRGHGHDRGVVVADMGQLMRHDGGDFLSAEAAQEAGGGGDGGIGGVAPGGKGIGLIIVEEIDRRARHLRSIRHVMHHLRECYALWTRGRAGVVHAQDHAIGIPPAKGVHGKCHDQRHHRPAHAPQERADAQKERGHRRHQNASAQIAHRISPMFLRQIWRLARRLQVSDGRPCYVKFEAFGVCALNGS</sequence>
<name>A0A0A0HM73_9RHOB</name>
<feature type="compositionally biased region" description="Basic and acidic residues" evidence="1">
    <location>
        <begin position="129"/>
        <end position="138"/>
    </location>
</feature>
<proteinExistence type="predicted"/>